<dbReference type="PROSITE" id="PS51687">
    <property type="entry name" value="SAM_MT_RNA_M5U"/>
    <property type="match status" value="1"/>
</dbReference>
<feature type="active site" evidence="5">
    <location>
        <position position="447"/>
    </location>
</feature>
<dbReference type="PROSITE" id="PS01231">
    <property type="entry name" value="TRMA_2"/>
    <property type="match status" value="1"/>
</dbReference>
<comment type="caution">
    <text evidence="7">The sequence shown here is derived from an EMBL/GenBank/DDBJ whole genome shotgun (WGS) entry which is preliminary data.</text>
</comment>
<dbReference type="GO" id="GO:0032259">
    <property type="term" value="P:methylation"/>
    <property type="evidence" value="ECO:0007669"/>
    <property type="project" value="UniProtKB-KW"/>
</dbReference>
<dbReference type="NCBIfam" id="TIGR00479">
    <property type="entry name" value="rumA"/>
    <property type="match status" value="1"/>
</dbReference>
<gene>
    <name evidence="7" type="ORF">J2Z79_002634</name>
</gene>
<dbReference type="PROSITE" id="PS50926">
    <property type="entry name" value="TRAM"/>
    <property type="match status" value="1"/>
</dbReference>
<organism evidence="7 8">
    <name type="scientific">Symbiobacterium terraclitae</name>
    <dbReference type="NCBI Taxonomy" id="557451"/>
    <lineage>
        <taxon>Bacteria</taxon>
        <taxon>Bacillati</taxon>
        <taxon>Bacillota</taxon>
        <taxon>Clostridia</taxon>
        <taxon>Eubacteriales</taxon>
        <taxon>Symbiobacteriaceae</taxon>
        <taxon>Symbiobacterium</taxon>
    </lineage>
</organism>
<dbReference type="Gene3D" id="2.40.50.140">
    <property type="entry name" value="Nucleic acid-binding proteins"/>
    <property type="match status" value="1"/>
</dbReference>
<dbReference type="InterPro" id="IPR030390">
    <property type="entry name" value="MeTrfase_TrmA_AS"/>
</dbReference>
<dbReference type="PANTHER" id="PTHR11061">
    <property type="entry name" value="RNA M5U METHYLTRANSFERASE"/>
    <property type="match status" value="1"/>
</dbReference>
<dbReference type="GO" id="GO:0008168">
    <property type="term" value="F:methyltransferase activity"/>
    <property type="evidence" value="ECO:0007669"/>
    <property type="project" value="UniProtKB-KW"/>
</dbReference>
<feature type="binding site" evidence="4">
    <location>
        <position position="420"/>
    </location>
    <ligand>
        <name>S-adenosyl-L-methionine</name>
        <dbReference type="ChEBI" id="CHEBI:59789"/>
    </ligand>
</feature>
<dbReference type="InterPro" id="IPR002792">
    <property type="entry name" value="TRAM_dom"/>
</dbReference>
<dbReference type="Gene3D" id="2.40.50.1070">
    <property type="match status" value="1"/>
</dbReference>
<evidence type="ECO:0000256" key="1">
    <source>
        <dbReference type="ARBA" id="ARBA00022603"/>
    </source>
</evidence>
<proteinExistence type="inferred from homology"/>
<feature type="active site" description="Nucleophile" evidence="4">
    <location>
        <position position="447"/>
    </location>
</feature>
<dbReference type="Pfam" id="PF05958">
    <property type="entry name" value="tRNA_U5-meth_tr"/>
    <property type="match status" value="1"/>
</dbReference>
<sequence>MRGPEAAPSSPLARERGECTRRPLCGTLIPMSRQETAQSPVRPGQEISVTVHGLGSSGEGVARYEGLTIFVPGGAPGDRLLARVAEVKKNYARAALVAVEEPSPDRVAPPCPVVAECGGCQLQHIAYGAQLRLKRQQVVDALERLGKLSGVTVHPTLGMEDPWHYRNKAQFPVGWRSGRVIAGFFAPGTHRIVDIEQCDIQHPLGNRIMAEVKALAGRYGVRIYDERTHTGVLRHVLARVGRGTGEAMAVLVTNGPDFPHGEVIARELMARIPALVSVVQNINPARTNVVLGRESRVLAGRGHITDYIGDLKFNISPVSFFQVNPAQTEVLYGKALEYAGLTGGETVVDLYCGIGTISLFLARQCREVIGIEWVEEAVADARENARRNEVHNARFIAGDAAVEMPRLAEEGVRADVIVLDPPRKGCDEPVLEAIAAVAPRRVVYVSCNPASLARDLGRLAGMGYRTVEVQPVDMFPHTAHVECVARVERVDG</sequence>
<dbReference type="InterPro" id="IPR030391">
    <property type="entry name" value="MeTrfase_TrmA_CS"/>
</dbReference>
<dbReference type="EC" id="2.1.1.190" evidence="7"/>
<reference evidence="7 8" key="1">
    <citation type="submission" date="2021-03" db="EMBL/GenBank/DDBJ databases">
        <title>Genomic Encyclopedia of Type Strains, Phase IV (KMG-IV): sequencing the most valuable type-strain genomes for metagenomic binning, comparative biology and taxonomic classification.</title>
        <authorList>
            <person name="Goeker M."/>
        </authorList>
    </citation>
    <scope>NUCLEOTIDE SEQUENCE [LARGE SCALE GENOMIC DNA]</scope>
    <source>
        <strain evidence="7 8">DSM 27138</strain>
    </source>
</reference>
<name>A0ABS4JUK0_9FIRM</name>
<evidence type="ECO:0000256" key="4">
    <source>
        <dbReference type="PROSITE-ProRule" id="PRU01024"/>
    </source>
</evidence>
<dbReference type="EMBL" id="JAGGLG010000024">
    <property type="protein sequence ID" value="MBP2019209.1"/>
    <property type="molecule type" value="Genomic_DNA"/>
</dbReference>
<accession>A0ABS4JUK0</accession>
<evidence type="ECO:0000313" key="7">
    <source>
        <dbReference type="EMBL" id="MBP2019209.1"/>
    </source>
</evidence>
<dbReference type="PROSITE" id="PS01230">
    <property type="entry name" value="TRMA_1"/>
    <property type="match status" value="1"/>
</dbReference>
<evidence type="ECO:0000256" key="5">
    <source>
        <dbReference type="PROSITE-ProRule" id="PRU10015"/>
    </source>
</evidence>
<dbReference type="PANTHER" id="PTHR11061:SF30">
    <property type="entry name" value="TRNA (URACIL(54)-C(5))-METHYLTRANSFERASE"/>
    <property type="match status" value="1"/>
</dbReference>
<comment type="similarity">
    <text evidence="4">Belongs to the class I-like SAM-binding methyltransferase superfamily. RNA M5U methyltransferase family.</text>
</comment>
<dbReference type="Gene3D" id="3.40.50.150">
    <property type="entry name" value="Vaccinia Virus protein VP39"/>
    <property type="match status" value="1"/>
</dbReference>
<feature type="binding site" evidence="4">
    <location>
        <position position="372"/>
    </location>
    <ligand>
        <name>S-adenosyl-L-methionine</name>
        <dbReference type="ChEBI" id="CHEBI:59789"/>
    </ligand>
</feature>
<dbReference type="Pfam" id="PF01938">
    <property type="entry name" value="TRAM"/>
    <property type="match status" value="1"/>
</dbReference>
<dbReference type="RefSeq" id="WP_342589486.1">
    <property type="nucleotide sequence ID" value="NZ_JAGGLG010000024.1"/>
</dbReference>
<protein>
    <submittedName>
        <fullName evidence="7">23S rRNA (Uracil1939-C5)-methyltransferase</fullName>
        <ecNumber evidence="7">2.1.1.190</ecNumber>
    </submittedName>
</protein>
<dbReference type="CDD" id="cd02440">
    <property type="entry name" value="AdoMet_MTases"/>
    <property type="match status" value="1"/>
</dbReference>
<feature type="binding site" evidence="4">
    <location>
        <position position="351"/>
    </location>
    <ligand>
        <name>S-adenosyl-L-methionine</name>
        <dbReference type="ChEBI" id="CHEBI:59789"/>
    </ligand>
</feature>
<evidence type="ECO:0000259" key="6">
    <source>
        <dbReference type="PROSITE" id="PS50926"/>
    </source>
</evidence>
<dbReference type="InterPro" id="IPR010280">
    <property type="entry name" value="U5_MeTrfase_fam"/>
</dbReference>
<keyword evidence="8" id="KW-1185">Reference proteome</keyword>
<keyword evidence="2 4" id="KW-0808">Transferase</keyword>
<keyword evidence="1 4" id="KW-0489">Methyltransferase</keyword>
<evidence type="ECO:0000256" key="3">
    <source>
        <dbReference type="ARBA" id="ARBA00022691"/>
    </source>
</evidence>
<evidence type="ECO:0000256" key="2">
    <source>
        <dbReference type="ARBA" id="ARBA00022679"/>
    </source>
</evidence>
<keyword evidence="3 4" id="KW-0949">S-adenosyl-L-methionine</keyword>
<dbReference type="InterPro" id="IPR012340">
    <property type="entry name" value="NA-bd_OB-fold"/>
</dbReference>
<dbReference type="InterPro" id="IPR029063">
    <property type="entry name" value="SAM-dependent_MTases_sf"/>
</dbReference>
<dbReference type="Proteomes" id="UP001519289">
    <property type="component" value="Unassembled WGS sequence"/>
</dbReference>
<feature type="binding site" evidence="4">
    <location>
        <position position="322"/>
    </location>
    <ligand>
        <name>S-adenosyl-L-methionine</name>
        <dbReference type="ChEBI" id="CHEBI:59789"/>
    </ligand>
</feature>
<dbReference type="SUPFAM" id="SSF50249">
    <property type="entry name" value="Nucleic acid-binding proteins"/>
    <property type="match status" value="1"/>
</dbReference>
<dbReference type="SUPFAM" id="SSF53335">
    <property type="entry name" value="S-adenosyl-L-methionine-dependent methyltransferases"/>
    <property type="match status" value="1"/>
</dbReference>
<evidence type="ECO:0000313" key="8">
    <source>
        <dbReference type="Proteomes" id="UP001519289"/>
    </source>
</evidence>
<feature type="domain" description="TRAM" evidence="6">
    <location>
        <begin position="40"/>
        <end position="98"/>
    </location>
</feature>